<accession>A0ACA9NNX9</accession>
<evidence type="ECO:0000313" key="2">
    <source>
        <dbReference type="Proteomes" id="UP000789366"/>
    </source>
</evidence>
<name>A0ACA9NNX9_9GLOM</name>
<organism evidence="1 2">
    <name type="scientific">Cetraspora pellucida</name>
    <dbReference type="NCBI Taxonomy" id="1433469"/>
    <lineage>
        <taxon>Eukaryota</taxon>
        <taxon>Fungi</taxon>
        <taxon>Fungi incertae sedis</taxon>
        <taxon>Mucoromycota</taxon>
        <taxon>Glomeromycotina</taxon>
        <taxon>Glomeromycetes</taxon>
        <taxon>Diversisporales</taxon>
        <taxon>Gigasporaceae</taxon>
        <taxon>Cetraspora</taxon>
    </lineage>
</organism>
<dbReference type="Proteomes" id="UP000789366">
    <property type="component" value="Unassembled WGS sequence"/>
</dbReference>
<reference evidence="1" key="1">
    <citation type="submission" date="2021-06" db="EMBL/GenBank/DDBJ databases">
        <authorList>
            <person name="Kallberg Y."/>
            <person name="Tangrot J."/>
            <person name="Rosling A."/>
        </authorList>
    </citation>
    <scope>NUCLEOTIDE SEQUENCE</scope>
    <source>
        <strain evidence="1">28 12/20/2015</strain>
    </source>
</reference>
<gene>
    <name evidence="1" type="ORF">SPELUC_LOCUS9484</name>
</gene>
<evidence type="ECO:0000313" key="1">
    <source>
        <dbReference type="EMBL" id="CAG8666722.1"/>
    </source>
</evidence>
<keyword evidence="2" id="KW-1185">Reference proteome</keyword>
<dbReference type="EMBL" id="CAJVPW010016035">
    <property type="protein sequence ID" value="CAG8666722.1"/>
    <property type="molecule type" value="Genomic_DNA"/>
</dbReference>
<sequence length="310" mass="35458">MEQNVTNSRSAECHNFHGRFSHWLEGGPRKLNNLRKMVNERTTATHKCTRSTGSVERLKILLKSRNKKCKDYVRQHHHSHLSQQPGRHDIPPCKQDSRVNLDPRLREIDKDHSDSHLRKRKYDSRQSITISRQIRFGDSSEILSENESPTGTHGHRLIRKHNKHKAFRISYMEGHKQPSNNRRLSNTMEQIHRIHKSSLDIIEQGHIQDNPRQSPSSNSLPTMDISTLVPATQKDNSIRTSTGSHVGNSARTSFSDTSNTQSSLEDLRSMCLRNSLQSQRYSPTVLNLASSSLDPSASTTVSSHIRTWID</sequence>
<protein>
    <submittedName>
        <fullName evidence="1">12094_t:CDS:1</fullName>
    </submittedName>
</protein>
<proteinExistence type="predicted"/>
<comment type="caution">
    <text evidence="1">The sequence shown here is derived from an EMBL/GenBank/DDBJ whole genome shotgun (WGS) entry which is preliminary data.</text>
</comment>